<keyword evidence="1" id="KW-0378">Hydrolase</keyword>
<dbReference type="PANTHER" id="PTHR22901:SF0">
    <property type="entry name" value="SIALATE O-ACETYLESTERASE"/>
    <property type="match status" value="1"/>
</dbReference>
<protein>
    <recommendedName>
        <fullName evidence="2">Sialate O-acetylesterase domain-containing protein</fullName>
    </recommendedName>
</protein>
<dbReference type="Proteomes" id="UP000002774">
    <property type="component" value="Chromosome"/>
</dbReference>
<dbReference type="eggNOG" id="COG3250">
    <property type="taxonomic scope" value="Bacteria"/>
</dbReference>
<dbReference type="GO" id="GO:0001681">
    <property type="term" value="F:sialate O-acetylesterase activity"/>
    <property type="evidence" value="ECO:0007669"/>
    <property type="project" value="InterPro"/>
</dbReference>
<dbReference type="STRING" id="714943.Mucpa_1166"/>
<dbReference type="GO" id="GO:0004553">
    <property type="term" value="F:hydrolase activity, hydrolyzing O-glycosyl compounds"/>
    <property type="evidence" value="ECO:0007669"/>
    <property type="project" value="InterPro"/>
</dbReference>
<dbReference type="GO" id="GO:0005975">
    <property type="term" value="P:carbohydrate metabolic process"/>
    <property type="evidence" value="ECO:0007669"/>
    <property type="project" value="InterPro"/>
</dbReference>
<dbReference type="InterPro" id="IPR008979">
    <property type="entry name" value="Galactose-bd-like_sf"/>
</dbReference>
<evidence type="ECO:0000256" key="1">
    <source>
        <dbReference type="ARBA" id="ARBA00022801"/>
    </source>
</evidence>
<reference evidence="3" key="1">
    <citation type="submission" date="2011-09" db="EMBL/GenBank/DDBJ databases">
        <title>The permanent draft genome of Mucilaginibacter paludis DSM 18603.</title>
        <authorList>
            <consortium name="US DOE Joint Genome Institute (JGI-PGF)"/>
            <person name="Lucas S."/>
            <person name="Han J."/>
            <person name="Lapidus A."/>
            <person name="Bruce D."/>
            <person name="Goodwin L."/>
            <person name="Pitluck S."/>
            <person name="Peters L."/>
            <person name="Kyrpides N."/>
            <person name="Mavromatis K."/>
            <person name="Ivanova N."/>
            <person name="Mikhailova N."/>
            <person name="Held B."/>
            <person name="Detter J.C."/>
            <person name="Tapia R."/>
            <person name="Han C."/>
            <person name="Land M."/>
            <person name="Hauser L."/>
            <person name="Markowitz V."/>
            <person name="Cheng J.-F."/>
            <person name="Hugenholtz P."/>
            <person name="Woyke T."/>
            <person name="Wu D."/>
            <person name="Tindall B."/>
            <person name="Brambilla E."/>
            <person name="Klenk H.-P."/>
            <person name="Eisen J.A."/>
        </authorList>
    </citation>
    <scope>NUCLEOTIDE SEQUENCE [LARGE SCALE GENOMIC DNA]</scope>
    <source>
        <strain evidence="3">DSM 18603</strain>
    </source>
</reference>
<proteinExistence type="predicted"/>
<evidence type="ECO:0000313" key="4">
    <source>
        <dbReference type="Proteomes" id="UP000002774"/>
    </source>
</evidence>
<dbReference type="Gene3D" id="3.40.50.1110">
    <property type="entry name" value="SGNH hydrolase"/>
    <property type="match status" value="1"/>
</dbReference>
<evidence type="ECO:0000259" key="2">
    <source>
        <dbReference type="Pfam" id="PF03629"/>
    </source>
</evidence>
<dbReference type="SUPFAM" id="SSF49785">
    <property type="entry name" value="Galactose-binding domain-like"/>
    <property type="match status" value="1"/>
</dbReference>
<gene>
    <name evidence="3" type="ORF">Mucpa_1166</name>
</gene>
<evidence type="ECO:0000313" key="3">
    <source>
        <dbReference type="EMBL" id="EHQ25332.1"/>
    </source>
</evidence>
<dbReference type="InterPro" id="IPR036514">
    <property type="entry name" value="SGNH_hydro_sf"/>
</dbReference>
<sequence>MNKLRLAYFILIFTIFYAIPVKAQVRLPQLISDGMVLQRDTKLKIWGWASPGESITIKFNNRRLSTKTSSAGQWQVTLPETKAGGPYQMEIIGRNRIVLKDILVGDVWFCSGQSNMTIKMERVKEKYPEEIATANFPNIRYFFVPTLADVDQVHQDLPPGSWVSTTKEHILDIGAVAYFFSKQLYARYGVPIGIINSSVGGTPIQAWIGENGIKNINDYAKRLEMFKDTALMNRMVRPERPIGAATRTALATDKGLAGDVKWYDPAYEPKNWHKFWLPGYWADQGVKDLNGIVWFRKEINIPAGMAGKPAKLFLGRIIDADETYVNGKEIGNITYQYPPRRYEIPAGLLKEGKNVITVRITNTSGKGGFVPEKRYELTDGKTTIDLRGDWQYQVGLVYPPFRGFRGAGNGPPFSAQNEPTGLYNTMIAPAVNFAVKGFIWYQGEANIGTRNYGELLDTLINSWRSDWKQGNLPFLIVQLPNYAEVQYSPSESAWAEIREAQRQALALPATAMAVTIDVGEWNDIHPLDKKDVGERLALAAQKLAYGDAKNTSSGPLFRSAEIRGNQIILSFADIGGGLASKDGEPLNQFAISGSDKRFVWAKARIEGDKVIVYSPEVDHPQYVRYAWADNPEGANLSNKEGLPASPFRTDKP</sequence>
<dbReference type="OrthoDB" id="9816001at2"/>
<dbReference type="Gene3D" id="2.60.120.260">
    <property type="entry name" value="Galactose-binding domain-like"/>
    <property type="match status" value="1"/>
</dbReference>
<dbReference type="RefSeq" id="WP_008505029.1">
    <property type="nucleotide sequence ID" value="NZ_CM001403.1"/>
</dbReference>
<dbReference type="EMBL" id="CM001403">
    <property type="protein sequence ID" value="EHQ25332.1"/>
    <property type="molecule type" value="Genomic_DNA"/>
</dbReference>
<dbReference type="PANTHER" id="PTHR22901">
    <property type="entry name" value="SIALATE O-ACETYLESTERASE"/>
    <property type="match status" value="1"/>
</dbReference>
<dbReference type="InterPro" id="IPR039329">
    <property type="entry name" value="SIAE"/>
</dbReference>
<keyword evidence="4" id="KW-1185">Reference proteome</keyword>
<name>H1YFU1_9SPHI</name>
<organism evidence="3 4">
    <name type="scientific">Mucilaginibacter paludis DSM 18603</name>
    <dbReference type="NCBI Taxonomy" id="714943"/>
    <lineage>
        <taxon>Bacteria</taxon>
        <taxon>Pseudomonadati</taxon>
        <taxon>Bacteroidota</taxon>
        <taxon>Sphingobacteriia</taxon>
        <taxon>Sphingobacteriales</taxon>
        <taxon>Sphingobacteriaceae</taxon>
        <taxon>Mucilaginibacter</taxon>
    </lineage>
</organism>
<accession>H1YFU1</accession>
<dbReference type="AlphaFoldDB" id="H1YFU1"/>
<dbReference type="SUPFAM" id="SSF52266">
    <property type="entry name" value="SGNH hydrolase"/>
    <property type="match status" value="1"/>
</dbReference>
<dbReference type="InterPro" id="IPR005181">
    <property type="entry name" value="SASA"/>
</dbReference>
<dbReference type="HOGENOM" id="CLU_015150_2_0_10"/>
<dbReference type="Pfam" id="PF03629">
    <property type="entry name" value="SASA"/>
    <property type="match status" value="2"/>
</dbReference>
<feature type="domain" description="Sialate O-acetylesterase" evidence="2">
    <location>
        <begin position="419"/>
        <end position="537"/>
    </location>
</feature>
<feature type="domain" description="Sialate O-acetylesterase" evidence="2">
    <location>
        <begin position="105"/>
        <end position="210"/>
    </location>
</feature>